<dbReference type="AlphaFoldDB" id="L1JN02"/>
<dbReference type="RefSeq" id="XP_005836782.1">
    <property type="nucleotide sequence ID" value="XM_005836725.1"/>
</dbReference>
<dbReference type="SMART" id="SM01278">
    <property type="entry name" value="MAPKK1_Int"/>
    <property type="match status" value="1"/>
</dbReference>
<dbReference type="EMBL" id="JH992980">
    <property type="protein sequence ID" value="EKX49802.1"/>
    <property type="molecule type" value="Genomic_DNA"/>
</dbReference>
<dbReference type="GO" id="GO:0032006">
    <property type="term" value="P:regulation of TOR signaling"/>
    <property type="evidence" value="ECO:0007669"/>
    <property type="project" value="InterPro"/>
</dbReference>
<dbReference type="eggNOG" id="ENOG502SQN0">
    <property type="taxonomic scope" value="Eukaryota"/>
</dbReference>
<gene>
    <name evidence="2" type="ORF">GUITHDRAFT_104197</name>
</gene>
<feature type="region of interest" description="Disordered" evidence="1">
    <location>
        <begin position="931"/>
        <end position="960"/>
    </location>
</feature>
<keyword evidence="4" id="KW-1185">Reference proteome</keyword>
<reference evidence="3" key="3">
    <citation type="submission" date="2015-06" db="UniProtKB">
        <authorList>
            <consortium name="EnsemblProtists"/>
        </authorList>
    </citation>
    <scope>IDENTIFICATION</scope>
</reference>
<evidence type="ECO:0000313" key="4">
    <source>
        <dbReference type="Proteomes" id="UP000011087"/>
    </source>
</evidence>
<evidence type="ECO:0000256" key="1">
    <source>
        <dbReference type="SAM" id="MobiDB-lite"/>
    </source>
</evidence>
<dbReference type="Proteomes" id="UP000011087">
    <property type="component" value="Unassembled WGS sequence"/>
</dbReference>
<feature type="compositionally biased region" description="Gly residues" evidence="1">
    <location>
        <begin position="438"/>
        <end position="456"/>
    </location>
</feature>
<protein>
    <submittedName>
        <fullName evidence="2 3">Uncharacterized protein</fullName>
    </submittedName>
</protein>
<feature type="compositionally biased region" description="Basic and acidic residues" evidence="1">
    <location>
        <begin position="936"/>
        <end position="952"/>
    </location>
</feature>
<dbReference type="GeneID" id="17306740"/>
<dbReference type="PaxDb" id="55529-EKX49802"/>
<feature type="region of interest" description="Disordered" evidence="1">
    <location>
        <begin position="665"/>
        <end position="806"/>
    </location>
</feature>
<dbReference type="HOGENOM" id="CLU_276644_0_0_1"/>
<dbReference type="SUPFAM" id="SSF103196">
    <property type="entry name" value="Roadblock/LC7 domain"/>
    <property type="match status" value="1"/>
</dbReference>
<dbReference type="EnsemblProtists" id="EKX49802">
    <property type="protein sequence ID" value="EKX49802"/>
    <property type="gene ID" value="GUITHDRAFT_104197"/>
</dbReference>
<feature type="region of interest" description="Disordered" evidence="1">
    <location>
        <begin position="417"/>
        <end position="479"/>
    </location>
</feature>
<evidence type="ECO:0000313" key="3">
    <source>
        <dbReference type="EnsemblProtists" id="EKX49802"/>
    </source>
</evidence>
<feature type="compositionally biased region" description="Basic and acidic residues" evidence="1">
    <location>
        <begin position="668"/>
        <end position="695"/>
    </location>
</feature>
<dbReference type="KEGG" id="gtt:GUITHDRAFT_104197"/>
<feature type="compositionally biased region" description="Basic and acidic residues" evidence="1">
    <location>
        <begin position="707"/>
        <end position="721"/>
    </location>
</feature>
<dbReference type="Pfam" id="PF08923">
    <property type="entry name" value="MAPKK1_Int"/>
    <property type="match status" value="1"/>
</dbReference>
<proteinExistence type="predicted"/>
<feature type="compositionally biased region" description="Basic and acidic residues" evidence="1">
    <location>
        <begin position="731"/>
        <end position="803"/>
    </location>
</feature>
<reference evidence="4" key="2">
    <citation type="submission" date="2012-11" db="EMBL/GenBank/DDBJ databases">
        <authorList>
            <person name="Kuo A."/>
            <person name="Curtis B.A."/>
            <person name="Tanifuji G."/>
            <person name="Burki F."/>
            <person name="Gruber A."/>
            <person name="Irimia M."/>
            <person name="Maruyama S."/>
            <person name="Arias M.C."/>
            <person name="Ball S.G."/>
            <person name="Gile G.H."/>
            <person name="Hirakawa Y."/>
            <person name="Hopkins J.F."/>
            <person name="Rensing S.A."/>
            <person name="Schmutz J."/>
            <person name="Symeonidi A."/>
            <person name="Elias M."/>
            <person name="Eveleigh R.J."/>
            <person name="Herman E.K."/>
            <person name="Klute M.J."/>
            <person name="Nakayama T."/>
            <person name="Obornik M."/>
            <person name="Reyes-Prieto A."/>
            <person name="Armbrust E.V."/>
            <person name="Aves S.J."/>
            <person name="Beiko R.G."/>
            <person name="Coutinho P."/>
            <person name="Dacks J.B."/>
            <person name="Durnford D.G."/>
            <person name="Fast N.M."/>
            <person name="Green B.R."/>
            <person name="Grisdale C."/>
            <person name="Hempe F."/>
            <person name="Henrissat B."/>
            <person name="Hoppner M.P."/>
            <person name="Ishida K.-I."/>
            <person name="Kim E."/>
            <person name="Koreny L."/>
            <person name="Kroth P.G."/>
            <person name="Liu Y."/>
            <person name="Malik S.-B."/>
            <person name="Maier U.G."/>
            <person name="McRose D."/>
            <person name="Mock T."/>
            <person name="Neilson J.A."/>
            <person name="Onodera N.T."/>
            <person name="Poole A.M."/>
            <person name="Pritham E.J."/>
            <person name="Richards T.A."/>
            <person name="Rocap G."/>
            <person name="Roy S.W."/>
            <person name="Sarai C."/>
            <person name="Schaack S."/>
            <person name="Shirato S."/>
            <person name="Slamovits C.H."/>
            <person name="Spencer D.F."/>
            <person name="Suzuki S."/>
            <person name="Worden A.Z."/>
            <person name="Zauner S."/>
            <person name="Barry K."/>
            <person name="Bell C."/>
            <person name="Bharti A.K."/>
            <person name="Crow J.A."/>
            <person name="Grimwood J."/>
            <person name="Kramer R."/>
            <person name="Lindquist E."/>
            <person name="Lucas S."/>
            <person name="Salamov A."/>
            <person name="McFadden G.I."/>
            <person name="Lane C.E."/>
            <person name="Keeling P.J."/>
            <person name="Gray M.W."/>
            <person name="Grigoriev I.V."/>
            <person name="Archibald J.M."/>
        </authorList>
    </citation>
    <scope>NUCLEOTIDE SEQUENCE</scope>
    <source>
        <strain evidence="4">CCMP2712</strain>
    </source>
</reference>
<feature type="compositionally biased region" description="Basic and acidic residues" evidence="1">
    <location>
        <begin position="421"/>
        <end position="437"/>
    </location>
</feature>
<dbReference type="InterPro" id="IPR015019">
    <property type="entry name" value="LAMTOR3"/>
</dbReference>
<sequence length="1150" mass="127547">MYDKASQVKGLKSISVSDRDGVKFISYRGGDGKSSQDSLEAGFALTADQISKLPHGACNSVTAVYEDQIVVHVNAYPLGYMETGGPEALHQLCDMLERHGAEAYMLYLGPMENIWELDLLVRTGQAEASLEAMIRSVMRGGGVTERYSYLSCRLADRLPSGPCEVLVLPEVWTRYVDVIAGVRRVIWWLSVDNNGRGFQQFSRADIHHITNSHYGLAYLREMGVERARLVNDYIVESSSFTKSLPPPSTCSVDKENIVAFNPRKGLDVMMRVIAGLQLKSWSEGEKPVFVPVQNLKSSASLLKIAKIYLDFGHHPGQDKIPREAAMAGCVVITNRQGSANFIQDVPLPDMFKFQDPTGDIDRLHLLLRLVLANHSGYLEHMREYVRMVRWQEEEMLAATSMLIKDVFDDIDPSIIAAGPHDTLEDSAGRSRATREEAGAGGGGEEEAGGGAGGAGKTGAADSPQARVSDNASSIGPVGCPGSGIDEDGCVLAVWAGTRKGGGQRECRAVGRDCTGGGCAMVSSMPLVGRLHVPGVEEEMAGDVADALGKDDFCDLPMIVIRNLVEGEIRKSGETTISYSTNGKDGEVEVYLYVNHHLQTWVNDGVAVFPLRRSSQTLTFELPAGFHVIMLEARMTCGAEVVLAETSVSVEVWDFYCSVCCPLCNSESGGERQEEEEKRKGQGKEWREELRKGREEMWEEDEWWQANEEDRRETKEGGKEEEGNTTQDPEGDMIREGEGSYRPEKGLQEEDEEGMGKAGEEGLRKEVEKEEVVQAEKAAREHKSSEGREEHRAEEEEEGKEQQRGAKGPAEVVAAIVVFNQVDMLSYQVESIQTHFQEQTEILVVINSPLGPLRHSFLSVCKLYGVRALIPPHDPSLANSSSGSVASRNHSQAVNWLWRNVILPEYPRSIFVLLDPDVFPLGPVSIRSRLLPTSRRTGREREEERRAAEDGREQQQQQQQQQQGEGEAYLCQMRGLLAGSVRCIGECEKGSFVVFMLPWLMYVDLPSLPDPQQIHFSPDVYKGVQLDSGGGLAEYFDRHHALEVGKRIGKEEEEEEEEEEERGRVRVCSMSSYKLSPELFGECLSMVPNLPMPTMMDGIFMHAQSLGSDWDVEMIRMGWGGREGRGDAESLEEEAEMYSLQKDSKKNCIYQ</sequence>
<dbReference type="OrthoDB" id="43206at2759"/>
<name>L1JN02_GUITC</name>
<accession>L1JN02</accession>
<evidence type="ECO:0000313" key="2">
    <source>
        <dbReference type="EMBL" id="EKX49802.1"/>
    </source>
</evidence>
<organism evidence="2">
    <name type="scientific">Guillardia theta (strain CCMP2712)</name>
    <name type="common">Cryptophyte</name>
    <dbReference type="NCBI Taxonomy" id="905079"/>
    <lineage>
        <taxon>Eukaryota</taxon>
        <taxon>Cryptophyceae</taxon>
        <taxon>Pyrenomonadales</taxon>
        <taxon>Geminigeraceae</taxon>
        <taxon>Guillardia</taxon>
    </lineage>
</organism>
<dbReference type="Gene3D" id="3.30.450.30">
    <property type="entry name" value="Dynein light chain 2a, cytoplasmic"/>
    <property type="match status" value="1"/>
</dbReference>
<reference evidence="2 4" key="1">
    <citation type="journal article" date="2012" name="Nature">
        <title>Algal genomes reveal evolutionary mosaicism and the fate of nucleomorphs.</title>
        <authorList>
            <consortium name="DOE Joint Genome Institute"/>
            <person name="Curtis B.A."/>
            <person name="Tanifuji G."/>
            <person name="Burki F."/>
            <person name="Gruber A."/>
            <person name="Irimia M."/>
            <person name="Maruyama S."/>
            <person name="Arias M.C."/>
            <person name="Ball S.G."/>
            <person name="Gile G.H."/>
            <person name="Hirakawa Y."/>
            <person name="Hopkins J.F."/>
            <person name="Kuo A."/>
            <person name="Rensing S.A."/>
            <person name="Schmutz J."/>
            <person name="Symeonidi A."/>
            <person name="Elias M."/>
            <person name="Eveleigh R.J."/>
            <person name="Herman E.K."/>
            <person name="Klute M.J."/>
            <person name="Nakayama T."/>
            <person name="Obornik M."/>
            <person name="Reyes-Prieto A."/>
            <person name="Armbrust E.V."/>
            <person name="Aves S.J."/>
            <person name="Beiko R.G."/>
            <person name="Coutinho P."/>
            <person name="Dacks J.B."/>
            <person name="Durnford D.G."/>
            <person name="Fast N.M."/>
            <person name="Green B.R."/>
            <person name="Grisdale C.J."/>
            <person name="Hempel F."/>
            <person name="Henrissat B."/>
            <person name="Hoppner M.P."/>
            <person name="Ishida K."/>
            <person name="Kim E."/>
            <person name="Koreny L."/>
            <person name="Kroth P.G."/>
            <person name="Liu Y."/>
            <person name="Malik S.B."/>
            <person name="Maier U.G."/>
            <person name="McRose D."/>
            <person name="Mock T."/>
            <person name="Neilson J.A."/>
            <person name="Onodera N.T."/>
            <person name="Poole A.M."/>
            <person name="Pritham E.J."/>
            <person name="Richards T.A."/>
            <person name="Rocap G."/>
            <person name="Roy S.W."/>
            <person name="Sarai C."/>
            <person name="Schaack S."/>
            <person name="Shirato S."/>
            <person name="Slamovits C.H."/>
            <person name="Spencer D.F."/>
            <person name="Suzuki S."/>
            <person name="Worden A.Z."/>
            <person name="Zauner S."/>
            <person name="Barry K."/>
            <person name="Bell C."/>
            <person name="Bharti A.K."/>
            <person name="Crow J.A."/>
            <person name="Grimwood J."/>
            <person name="Kramer R."/>
            <person name="Lindquist E."/>
            <person name="Lucas S."/>
            <person name="Salamov A."/>
            <person name="McFadden G.I."/>
            <person name="Lane C.E."/>
            <person name="Keeling P.J."/>
            <person name="Gray M.W."/>
            <person name="Grigoriev I.V."/>
            <person name="Archibald J.M."/>
        </authorList>
    </citation>
    <scope>NUCLEOTIDE SEQUENCE</scope>
    <source>
        <strain evidence="2 4">CCMP2712</strain>
    </source>
</reference>